<dbReference type="PROSITE" id="PS51257">
    <property type="entry name" value="PROKAR_LIPOPROTEIN"/>
    <property type="match status" value="1"/>
</dbReference>
<name>A0ABP8IVJ8_9BACT</name>
<proteinExistence type="predicted"/>
<organism evidence="2 3">
    <name type="scientific">Hymenobacter koreensis</name>
    <dbReference type="NCBI Taxonomy" id="1084523"/>
    <lineage>
        <taxon>Bacteria</taxon>
        <taxon>Pseudomonadati</taxon>
        <taxon>Bacteroidota</taxon>
        <taxon>Cytophagia</taxon>
        <taxon>Cytophagales</taxon>
        <taxon>Hymenobacteraceae</taxon>
        <taxon>Hymenobacter</taxon>
    </lineage>
</organism>
<keyword evidence="1" id="KW-0732">Signal</keyword>
<dbReference type="Proteomes" id="UP001500454">
    <property type="component" value="Unassembled WGS sequence"/>
</dbReference>
<dbReference type="RefSeq" id="WP_345221322.1">
    <property type="nucleotide sequence ID" value="NZ_BAABHA010000002.1"/>
</dbReference>
<dbReference type="EMBL" id="BAABHA010000002">
    <property type="protein sequence ID" value="GAA4374667.1"/>
    <property type="molecule type" value="Genomic_DNA"/>
</dbReference>
<evidence type="ECO:0000313" key="3">
    <source>
        <dbReference type="Proteomes" id="UP001500454"/>
    </source>
</evidence>
<evidence type="ECO:0008006" key="4">
    <source>
        <dbReference type="Google" id="ProtNLM"/>
    </source>
</evidence>
<protein>
    <recommendedName>
        <fullName evidence="4">DUF4397 domain-containing protein</fullName>
    </recommendedName>
</protein>
<reference evidence="3" key="1">
    <citation type="journal article" date="2019" name="Int. J. Syst. Evol. Microbiol.">
        <title>The Global Catalogue of Microorganisms (GCM) 10K type strain sequencing project: providing services to taxonomists for standard genome sequencing and annotation.</title>
        <authorList>
            <consortium name="The Broad Institute Genomics Platform"/>
            <consortium name="The Broad Institute Genome Sequencing Center for Infectious Disease"/>
            <person name="Wu L."/>
            <person name="Ma J."/>
        </authorList>
    </citation>
    <scope>NUCLEOTIDE SEQUENCE [LARGE SCALE GENOMIC DNA]</scope>
    <source>
        <strain evidence="3">JCM 17924</strain>
    </source>
</reference>
<accession>A0ABP8IVJ8</accession>
<evidence type="ECO:0000313" key="2">
    <source>
        <dbReference type="EMBL" id="GAA4374667.1"/>
    </source>
</evidence>
<evidence type="ECO:0000256" key="1">
    <source>
        <dbReference type="SAM" id="SignalP"/>
    </source>
</evidence>
<feature type="chain" id="PRO_5045196142" description="DUF4397 domain-containing protein" evidence="1">
    <location>
        <begin position="28"/>
        <end position="432"/>
    </location>
</feature>
<feature type="signal peptide" evidence="1">
    <location>
        <begin position="1"/>
        <end position="27"/>
    </location>
</feature>
<gene>
    <name evidence="2" type="ORF">GCM10023186_06320</name>
</gene>
<keyword evidence="3" id="KW-1185">Reference proteome</keyword>
<sequence length="432" mass="45044">MKILTLSRLRFRAWTVLLAAAGFSLMACEDELEPPYQVVDEGGFATIGSPPAGLQTKYAPGEMVALVVGFNANDRVRDFTVFQVIGRTDSAVVATVPLGTTIFQPAAGLTAQIIPYKVPDNLANKTAVRVDVTTTFENGATRLRRFTYNVAAAPTLRFGTTASPTAITVFRNNLAATAQTEGDIVGYNLVLNEGGIATLPTPPATTTATLFKNVDSLTTFYRIGAGAPVRAGVIRNPSTGAANARTVDVTVPNGSRGQTVTFSFTAYSGPYTATVTAAPVGVVAPTVFSRVRTGRVTAGSNSPQDSASFDLRLGTNVANSAAAATKDVYAYVTTTSTGANAVGLRAENTTVFYRIPAAQAAAGYYNTATANAVGTLMFQNTASLSGNPGVVAPGDVFAVRVRGAEPMLLRVVGTRLSTAGSTARITFEYRAF</sequence>
<comment type="caution">
    <text evidence="2">The sequence shown here is derived from an EMBL/GenBank/DDBJ whole genome shotgun (WGS) entry which is preliminary data.</text>
</comment>